<evidence type="ECO:0000313" key="2">
    <source>
        <dbReference type="Proteomes" id="UP000008068"/>
    </source>
</evidence>
<accession>G0NGI5</accession>
<name>G0NGI5_CAEBE</name>
<proteinExistence type="predicted"/>
<dbReference type="InParanoid" id="G0NGI5"/>
<evidence type="ECO:0000313" key="1">
    <source>
        <dbReference type="EMBL" id="EGT60025.1"/>
    </source>
</evidence>
<keyword evidence="2" id="KW-1185">Reference proteome</keyword>
<organism evidence="2">
    <name type="scientific">Caenorhabditis brenneri</name>
    <name type="common">Nematode worm</name>
    <dbReference type="NCBI Taxonomy" id="135651"/>
    <lineage>
        <taxon>Eukaryota</taxon>
        <taxon>Metazoa</taxon>
        <taxon>Ecdysozoa</taxon>
        <taxon>Nematoda</taxon>
        <taxon>Chromadorea</taxon>
        <taxon>Rhabditida</taxon>
        <taxon>Rhabditina</taxon>
        <taxon>Rhabditomorpha</taxon>
        <taxon>Rhabditoidea</taxon>
        <taxon>Rhabditidae</taxon>
        <taxon>Peloderinae</taxon>
        <taxon>Caenorhabditis</taxon>
    </lineage>
</organism>
<reference evidence="2" key="1">
    <citation type="submission" date="2011-07" db="EMBL/GenBank/DDBJ databases">
        <authorList>
            <consortium name="Caenorhabditis brenneri Sequencing and Analysis Consortium"/>
            <person name="Wilson R.K."/>
        </authorList>
    </citation>
    <scope>NUCLEOTIDE SEQUENCE [LARGE SCALE GENOMIC DNA]</scope>
    <source>
        <strain evidence="2">PB2801</strain>
    </source>
</reference>
<dbReference type="HOGENOM" id="CLU_2415254_0_0_1"/>
<protein>
    <submittedName>
        <fullName evidence="1">Uncharacterized protein</fullName>
    </submittedName>
</protein>
<dbReference type="EMBL" id="GL379880">
    <property type="protein sequence ID" value="EGT60025.1"/>
    <property type="molecule type" value="Genomic_DNA"/>
</dbReference>
<dbReference type="Proteomes" id="UP000008068">
    <property type="component" value="Unassembled WGS sequence"/>
</dbReference>
<gene>
    <name evidence="1" type="ORF">CAEBREN_03070</name>
</gene>
<dbReference type="AlphaFoldDB" id="G0NGI5"/>
<sequence length="92" mass="10557">MEADEDVVAMHGKKYYQLLTKPRNCRRELNECRNGSRTDREFLTPPACESFLPRHTINNRAQTKKDVIDINKLAESGENGEETLLKTTKYGA</sequence>